<proteinExistence type="predicted"/>
<accession>A0A841B7R0</accession>
<name>A0A841B7R0_9PSEU</name>
<gene>
    <name evidence="1" type="ORF">HDA45_004922</name>
</gene>
<reference evidence="1 2" key="1">
    <citation type="submission" date="2020-08" db="EMBL/GenBank/DDBJ databases">
        <title>Sequencing the genomes of 1000 actinobacteria strains.</title>
        <authorList>
            <person name="Klenk H.-P."/>
        </authorList>
    </citation>
    <scope>NUCLEOTIDE SEQUENCE [LARGE SCALE GENOMIC DNA]</scope>
    <source>
        <strain evidence="1 2">DSM 45272</strain>
    </source>
</reference>
<evidence type="ECO:0000313" key="2">
    <source>
        <dbReference type="Proteomes" id="UP000580861"/>
    </source>
</evidence>
<sequence>MFLGDPAGPVDLAVLRGLVVPVAREGLGAPVDLAVREAPVGQAALAVLRPVAPPRSPVLRPLR</sequence>
<dbReference type="RefSeq" id="WP_184899074.1">
    <property type="nucleotide sequence ID" value="NZ_JACHMX010000001.1"/>
</dbReference>
<organism evidence="1 2">
    <name type="scientific">Amycolatopsis umgeniensis</name>
    <dbReference type="NCBI Taxonomy" id="336628"/>
    <lineage>
        <taxon>Bacteria</taxon>
        <taxon>Bacillati</taxon>
        <taxon>Actinomycetota</taxon>
        <taxon>Actinomycetes</taxon>
        <taxon>Pseudonocardiales</taxon>
        <taxon>Pseudonocardiaceae</taxon>
        <taxon>Amycolatopsis</taxon>
    </lineage>
</organism>
<evidence type="ECO:0000313" key="1">
    <source>
        <dbReference type="EMBL" id="MBB5854835.1"/>
    </source>
</evidence>
<dbReference type="EMBL" id="JACHMX010000001">
    <property type="protein sequence ID" value="MBB5854835.1"/>
    <property type="molecule type" value="Genomic_DNA"/>
</dbReference>
<dbReference type="Proteomes" id="UP000580861">
    <property type="component" value="Unassembled WGS sequence"/>
</dbReference>
<dbReference type="AlphaFoldDB" id="A0A841B7R0"/>
<comment type="caution">
    <text evidence="1">The sequence shown here is derived from an EMBL/GenBank/DDBJ whole genome shotgun (WGS) entry which is preliminary data.</text>
</comment>
<keyword evidence="2" id="KW-1185">Reference proteome</keyword>
<protein>
    <submittedName>
        <fullName evidence="1">Uncharacterized protein</fullName>
    </submittedName>
</protein>